<proteinExistence type="predicted"/>
<dbReference type="Proteomes" id="UP001187859">
    <property type="component" value="Unassembled WGS sequence"/>
</dbReference>
<dbReference type="EC" id="2.3.1.-" evidence="3"/>
<evidence type="ECO:0000313" key="4">
    <source>
        <dbReference type="Proteomes" id="UP001187859"/>
    </source>
</evidence>
<protein>
    <submittedName>
        <fullName evidence="3">GNAT family N-acetyltransferase</fullName>
        <ecNumber evidence="3">2.3.1.-</ecNumber>
    </submittedName>
</protein>
<dbReference type="GO" id="GO:0019290">
    <property type="term" value="P:siderophore biosynthetic process"/>
    <property type="evidence" value="ECO:0007669"/>
    <property type="project" value="InterPro"/>
</dbReference>
<feature type="domain" description="Acyltransferase MbtK/IucB-like conserved" evidence="2">
    <location>
        <begin position="25"/>
        <end position="69"/>
    </location>
</feature>
<keyword evidence="3" id="KW-0808">Transferase</keyword>
<reference evidence="3" key="1">
    <citation type="submission" date="2023-05" db="EMBL/GenBank/DDBJ databases">
        <title>Colonisation of extended spectrum b-lactamase- and carbapenemase-producing bacteria on hospital surfaces from low- and middle-income countries.</title>
        <authorList>
            <person name="Nieto-Rosado M."/>
            <person name="Sands K."/>
            <person name="Iregbu K."/>
            <person name="Zahra R."/>
            <person name="Mazarati J.B."/>
            <person name="Mehtar S."/>
            <person name="Barnards-Group B."/>
            <person name="Walsh T.R."/>
        </authorList>
    </citation>
    <scope>NUCLEOTIDE SEQUENCE</scope>
    <source>
        <strain evidence="3">PP-E493</strain>
    </source>
</reference>
<dbReference type="GO" id="GO:0016410">
    <property type="term" value="F:N-acyltransferase activity"/>
    <property type="evidence" value="ECO:0007669"/>
    <property type="project" value="TreeGrafter"/>
</dbReference>
<dbReference type="PANTHER" id="PTHR31438">
    <property type="entry name" value="LYSINE N-ACYLTRANSFERASE C17G9.06C-RELATED"/>
    <property type="match status" value="1"/>
</dbReference>
<accession>A0AAE4PY76</accession>
<sequence length="213" mass="24032">MASQWSQRCLDLLSKQIVINEFVLKPLNLEQDIAMLQSWLNQDYAKFWGMQGMSLDALAQAMAPSEHKLSLIGEWQTKPLFMVELYDPSHDEIGLHYQVKPLDCGMHLILAPIEGKPVHGLSRQVMEAIAQLVLETLAFTRLVVEPDQQNHKIHRLNCQIGIRYQKAIQLSTKAAFLGFCSAQSRQTATQAAPQLPSKNRPVTQSLLTLSLCR</sequence>
<evidence type="ECO:0000256" key="1">
    <source>
        <dbReference type="ARBA" id="ARBA00004924"/>
    </source>
</evidence>
<dbReference type="Pfam" id="PF13523">
    <property type="entry name" value="Acetyltransf_8"/>
    <property type="match status" value="1"/>
</dbReference>
<organism evidence="3 4">
    <name type="scientific">Shewanella xiamenensis</name>
    <dbReference type="NCBI Taxonomy" id="332186"/>
    <lineage>
        <taxon>Bacteria</taxon>
        <taxon>Pseudomonadati</taxon>
        <taxon>Pseudomonadota</taxon>
        <taxon>Gammaproteobacteria</taxon>
        <taxon>Alteromonadales</taxon>
        <taxon>Shewanellaceae</taxon>
        <taxon>Shewanella</taxon>
    </lineage>
</organism>
<dbReference type="AlphaFoldDB" id="A0AAE4PY76"/>
<dbReference type="Gene3D" id="3.40.630.30">
    <property type="match status" value="1"/>
</dbReference>
<comment type="caution">
    <text evidence="3">The sequence shown here is derived from an EMBL/GenBank/DDBJ whole genome shotgun (WGS) entry which is preliminary data.</text>
</comment>
<gene>
    <name evidence="3" type="ORF">QM089_11175</name>
</gene>
<dbReference type="InterPro" id="IPR019432">
    <property type="entry name" value="Acyltransferase_MbtK/IucB-like"/>
</dbReference>
<dbReference type="InterPro" id="IPR016181">
    <property type="entry name" value="Acyl_CoA_acyltransferase"/>
</dbReference>
<dbReference type="PANTHER" id="PTHR31438:SF1">
    <property type="entry name" value="LYSINE N-ACYLTRANSFERASE C17G9.06C-RELATED"/>
    <property type="match status" value="1"/>
</dbReference>
<keyword evidence="3" id="KW-0012">Acyltransferase</keyword>
<name>A0AAE4PY76_9GAMM</name>
<evidence type="ECO:0000259" key="2">
    <source>
        <dbReference type="SMART" id="SM01006"/>
    </source>
</evidence>
<comment type="pathway">
    <text evidence="1">Siderophore biosynthesis.</text>
</comment>
<evidence type="ECO:0000313" key="3">
    <source>
        <dbReference type="EMBL" id="MDV5390807.1"/>
    </source>
</evidence>
<dbReference type="SMART" id="SM01006">
    <property type="entry name" value="AlcB"/>
    <property type="match status" value="1"/>
</dbReference>
<dbReference type="EMBL" id="JASGOQ010000001">
    <property type="protein sequence ID" value="MDV5390807.1"/>
    <property type="molecule type" value="Genomic_DNA"/>
</dbReference>
<dbReference type="SUPFAM" id="SSF55729">
    <property type="entry name" value="Acyl-CoA N-acyltransferases (Nat)"/>
    <property type="match status" value="1"/>
</dbReference>
<dbReference type="RefSeq" id="WP_050991358.1">
    <property type="nucleotide sequence ID" value="NZ_AP026732.1"/>
</dbReference>